<evidence type="ECO:0000313" key="8">
    <source>
        <dbReference type="EMBL" id="AUR00799.1"/>
    </source>
</evidence>
<dbReference type="InterPro" id="IPR011010">
    <property type="entry name" value="DNA_brk_join_enz"/>
</dbReference>
<evidence type="ECO:0000259" key="7">
    <source>
        <dbReference type="PROSITE" id="PS51900"/>
    </source>
</evidence>
<dbReference type="GO" id="GO:0006310">
    <property type="term" value="P:DNA recombination"/>
    <property type="evidence" value="ECO:0007669"/>
    <property type="project" value="UniProtKB-KW"/>
</dbReference>
<dbReference type="PROSITE" id="PS51900">
    <property type="entry name" value="CB"/>
    <property type="match status" value="1"/>
</dbReference>
<feature type="domain" description="Tyr recombinase" evidence="6">
    <location>
        <begin position="178"/>
        <end position="355"/>
    </location>
</feature>
<dbReference type="Gene3D" id="1.10.443.10">
    <property type="entry name" value="Intergrase catalytic core"/>
    <property type="match status" value="1"/>
</dbReference>
<dbReference type="InterPro" id="IPR010998">
    <property type="entry name" value="Integrase_recombinase_N"/>
</dbReference>
<comment type="similarity">
    <text evidence="1">Belongs to the 'phage' integrase family.</text>
</comment>
<evidence type="ECO:0000256" key="2">
    <source>
        <dbReference type="ARBA" id="ARBA00022908"/>
    </source>
</evidence>
<evidence type="ECO:0000259" key="6">
    <source>
        <dbReference type="PROSITE" id="PS51898"/>
    </source>
</evidence>
<evidence type="ECO:0000256" key="3">
    <source>
        <dbReference type="ARBA" id="ARBA00023125"/>
    </source>
</evidence>
<dbReference type="SUPFAM" id="SSF56349">
    <property type="entry name" value="DNA breaking-rejoining enzymes"/>
    <property type="match status" value="1"/>
</dbReference>
<evidence type="ECO:0000313" key="9">
    <source>
        <dbReference type="Proteomes" id="UP000236447"/>
    </source>
</evidence>
<reference evidence="8 9" key="2">
    <citation type="journal article" date="2017" name="Genome Biol. Evol.">
        <title>Trajectories and Drivers of Genome Evolution in Surface-Associated Marine Phaeobacter.</title>
        <authorList>
            <person name="Freese H.M."/>
            <person name="Sikorski J."/>
            <person name="Bunk B."/>
            <person name="Scheuner C."/>
            <person name="Meier-Kolthoff J.P."/>
            <person name="Sproer C."/>
            <person name="Gram L."/>
            <person name="Overmann J."/>
        </authorList>
    </citation>
    <scope>NUCLEOTIDE SEQUENCE [LARGE SCALE GENOMIC DNA]</scope>
    <source>
        <strain evidence="8 9">P88</strain>
    </source>
</reference>
<dbReference type="PANTHER" id="PTHR30629">
    <property type="entry name" value="PROPHAGE INTEGRASE"/>
    <property type="match status" value="1"/>
</dbReference>
<dbReference type="InterPro" id="IPR002104">
    <property type="entry name" value="Integrase_catalytic"/>
</dbReference>
<keyword evidence="4" id="KW-0233">DNA recombination</keyword>
<protein>
    <submittedName>
        <fullName evidence="8">Phase integrase-like protein</fullName>
    </submittedName>
</protein>
<feature type="domain" description="Core-binding (CB)" evidence="7">
    <location>
        <begin position="74"/>
        <end position="157"/>
    </location>
</feature>
<gene>
    <name evidence="8" type="ORF">PhaeoP88_03478</name>
</gene>
<dbReference type="Pfam" id="PF00589">
    <property type="entry name" value="Phage_integrase"/>
    <property type="match status" value="1"/>
</dbReference>
<proteinExistence type="inferred from homology"/>
<dbReference type="AlphaFoldDB" id="A0A2I7KDW7"/>
<dbReference type="InterPro" id="IPR050808">
    <property type="entry name" value="Phage_Integrase"/>
</dbReference>
<accession>A0A2I7KDW7</accession>
<dbReference type="GO" id="GO:0003677">
    <property type="term" value="F:DNA binding"/>
    <property type="evidence" value="ECO:0007669"/>
    <property type="project" value="UniProtKB-UniRule"/>
</dbReference>
<keyword evidence="3 5" id="KW-0238">DNA-binding</keyword>
<dbReference type="PROSITE" id="PS51898">
    <property type="entry name" value="TYR_RECOMBINASE"/>
    <property type="match status" value="1"/>
</dbReference>
<keyword evidence="2" id="KW-0229">DNA integration</keyword>
<sequence length="369" mass="41684">MPRIRDFLIQEKNRHGKTRYLFHRRPDGRRITIQGQPGEPDFEARYDWLSGGGDQQLDLQKASIERQRQGLTPQTVDELSRHYYRYVDREIDRKSFARSTADHYGRFTRRFISNFGAVSLSSIRPHQLERILDDWSATDNAWNNALRAIKHLFRYAEKHWGLRPSPAQEIEKRKVVTRGFEPWEMDDIQTYLDTHAHGTKAHLAMMLLLEAAPRRADLVKLGPQHLVQINGDTHLKFVPQKTEHKSAIPVTVPVSDRLLAAINDTATGGSTFLVTSFGHPFTAAGFGNKLAQWRDNAGVRASVATHGLRKSVGINMAENDATPYEIMAALGHSSPKVTKVYTEEADRRKLAAKASSKSTLSELAVGKSV</sequence>
<dbReference type="InterPro" id="IPR013762">
    <property type="entry name" value="Integrase-like_cat_sf"/>
</dbReference>
<evidence type="ECO:0000256" key="5">
    <source>
        <dbReference type="PROSITE-ProRule" id="PRU01248"/>
    </source>
</evidence>
<dbReference type="GO" id="GO:0015074">
    <property type="term" value="P:DNA integration"/>
    <property type="evidence" value="ECO:0007669"/>
    <property type="project" value="UniProtKB-KW"/>
</dbReference>
<evidence type="ECO:0000256" key="1">
    <source>
        <dbReference type="ARBA" id="ARBA00008857"/>
    </source>
</evidence>
<dbReference type="Proteomes" id="UP000236447">
    <property type="component" value="Chromosome"/>
</dbReference>
<name>A0A2I7KDW7_9RHOB</name>
<dbReference type="InterPro" id="IPR044068">
    <property type="entry name" value="CB"/>
</dbReference>
<dbReference type="RefSeq" id="WP_102884192.1">
    <property type="nucleotide sequence ID" value="NZ_CP010725.1"/>
</dbReference>
<organism evidence="8 9">
    <name type="scientific">Phaeobacter inhibens</name>
    <dbReference type="NCBI Taxonomy" id="221822"/>
    <lineage>
        <taxon>Bacteria</taxon>
        <taxon>Pseudomonadati</taxon>
        <taxon>Pseudomonadota</taxon>
        <taxon>Alphaproteobacteria</taxon>
        <taxon>Rhodobacterales</taxon>
        <taxon>Roseobacteraceae</taxon>
        <taxon>Phaeobacter</taxon>
    </lineage>
</organism>
<evidence type="ECO:0000256" key="4">
    <source>
        <dbReference type="ARBA" id="ARBA00023172"/>
    </source>
</evidence>
<dbReference type="EMBL" id="CP010725">
    <property type="protein sequence ID" value="AUR00799.1"/>
    <property type="molecule type" value="Genomic_DNA"/>
</dbReference>
<dbReference type="Gene3D" id="1.10.150.130">
    <property type="match status" value="1"/>
</dbReference>
<dbReference type="PANTHER" id="PTHR30629:SF2">
    <property type="entry name" value="PROPHAGE INTEGRASE INTS-RELATED"/>
    <property type="match status" value="1"/>
</dbReference>
<reference evidence="8 9" key="1">
    <citation type="journal article" date="2017" name="Front. Microbiol.">
        <title>Phaeobacter piscinae sp. nov., a species of the Roseobacter group and potential aquaculture probiont.</title>
        <authorList>
            <person name="Sonnenschein E.C."/>
            <person name="Phippen C.B.W."/>
            <person name="Nielsen K.F."/>
            <person name="Mateiu R.V."/>
            <person name="Melchiorsen J."/>
            <person name="Gram L."/>
            <person name="Overmann J."/>
            <person name="Freese H.M."/>
        </authorList>
    </citation>
    <scope>NUCLEOTIDE SEQUENCE [LARGE SCALE GENOMIC DNA]</scope>
    <source>
        <strain evidence="8 9">P88</strain>
    </source>
</reference>